<feature type="repeat" description="WD" evidence="3">
    <location>
        <begin position="477"/>
        <end position="518"/>
    </location>
</feature>
<dbReference type="AlphaFoldDB" id="A0A0L0HLN6"/>
<name>A0A0L0HLN6_SPIPD</name>
<dbReference type="RefSeq" id="XP_016610066.1">
    <property type="nucleotide sequence ID" value="XM_016750816.1"/>
</dbReference>
<dbReference type="InterPro" id="IPR059157">
    <property type="entry name" value="WDR36-Utp21_N"/>
</dbReference>
<dbReference type="SMART" id="SM00320">
    <property type="entry name" value="WD40"/>
    <property type="match status" value="10"/>
</dbReference>
<evidence type="ECO:0000259" key="5">
    <source>
        <dbReference type="Pfam" id="PF04192"/>
    </source>
</evidence>
<feature type="repeat" description="WD" evidence="3">
    <location>
        <begin position="281"/>
        <end position="312"/>
    </location>
</feature>
<dbReference type="GO" id="GO:0006364">
    <property type="term" value="P:rRNA processing"/>
    <property type="evidence" value="ECO:0007669"/>
    <property type="project" value="EnsemblFungi"/>
</dbReference>
<keyword evidence="1 3" id="KW-0853">WD repeat</keyword>
<dbReference type="Proteomes" id="UP000053201">
    <property type="component" value="Unassembled WGS sequence"/>
</dbReference>
<proteinExistence type="predicted"/>
<evidence type="ECO:0000256" key="1">
    <source>
        <dbReference type="ARBA" id="ARBA00022574"/>
    </source>
</evidence>
<dbReference type="SUPFAM" id="SSF50998">
    <property type="entry name" value="Quinoprotein alcohol dehydrogenase-like"/>
    <property type="match status" value="1"/>
</dbReference>
<feature type="domain" description="WDR36/Utp21 N-terminal" evidence="6">
    <location>
        <begin position="52"/>
        <end position="315"/>
    </location>
</feature>
<dbReference type="FunCoup" id="A0A0L0HLN6">
    <property type="interactions" value="807"/>
</dbReference>
<dbReference type="PROSITE" id="PS00678">
    <property type="entry name" value="WD_REPEATS_1"/>
    <property type="match status" value="1"/>
</dbReference>
<dbReference type="InterPro" id="IPR019775">
    <property type="entry name" value="WD40_repeat_CS"/>
</dbReference>
<evidence type="ECO:0000256" key="3">
    <source>
        <dbReference type="PROSITE-ProRule" id="PRU00221"/>
    </source>
</evidence>
<dbReference type="InterPro" id="IPR001680">
    <property type="entry name" value="WD40_rpt"/>
</dbReference>
<evidence type="ECO:0000313" key="8">
    <source>
        <dbReference type="Proteomes" id="UP000053201"/>
    </source>
</evidence>
<dbReference type="PANTHER" id="PTHR22840:SF12">
    <property type="entry name" value="WD REPEAT-CONTAINING PROTEIN 36"/>
    <property type="match status" value="1"/>
</dbReference>
<evidence type="ECO:0000259" key="6">
    <source>
        <dbReference type="Pfam" id="PF25171"/>
    </source>
</evidence>
<dbReference type="InterPro" id="IPR011047">
    <property type="entry name" value="Quinoprotein_ADH-like_sf"/>
</dbReference>
<dbReference type="GO" id="GO:0032040">
    <property type="term" value="C:small-subunit processome"/>
    <property type="evidence" value="ECO:0007669"/>
    <property type="project" value="EnsemblFungi"/>
</dbReference>
<reference evidence="7 8" key="1">
    <citation type="submission" date="2009-08" db="EMBL/GenBank/DDBJ databases">
        <title>The Genome Sequence of Spizellomyces punctatus strain DAOM BR117.</title>
        <authorList>
            <consortium name="The Broad Institute Genome Sequencing Platform"/>
            <person name="Russ C."/>
            <person name="Cuomo C."/>
            <person name="Shea T."/>
            <person name="Young S.K."/>
            <person name="Zeng Q."/>
            <person name="Koehrsen M."/>
            <person name="Haas B."/>
            <person name="Borodovsky M."/>
            <person name="Guigo R."/>
            <person name="Alvarado L."/>
            <person name="Berlin A."/>
            <person name="Bochicchio J."/>
            <person name="Borenstein D."/>
            <person name="Chapman S."/>
            <person name="Chen Z."/>
            <person name="Engels R."/>
            <person name="Freedman E."/>
            <person name="Gellesch M."/>
            <person name="Goldberg J."/>
            <person name="Griggs A."/>
            <person name="Gujja S."/>
            <person name="Heiman D."/>
            <person name="Hepburn T."/>
            <person name="Howarth C."/>
            <person name="Jen D."/>
            <person name="Larson L."/>
            <person name="Lewis B."/>
            <person name="Mehta T."/>
            <person name="Park D."/>
            <person name="Pearson M."/>
            <person name="Roberts A."/>
            <person name="Saif S."/>
            <person name="Shenoy N."/>
            <person name="Sisk P."/>
            <person name="Stolte C."/>
            <person name="Sykes S."/>
            <person name="Thomson T."/>
            <person name="Walk T."/>
            <person name="White J."/>
            <person name="Yandava C."/>
            <person name="Burger G."/>
            <person name="Gray M.W."/>
            <person name="Holland P.W.H."/>
            <person name="King N."/>
            <person name="Lang F.B.F."/>
            <person name="Roger A.J."/>
            <person name="Ruiz-Trillo I."/>
            <person name="Lander E."/>
            <person name="Nusbaum C."/>
        </authorList>
    </citation>
    <scope>NUCLEOTIDE SEQUENCE [LARGE SCALE GENOMIC DNA]</scope>
    <source>
        <strain evidence="7 8">DAOM BR117</strain>
    </source>
</reference>
<keyword evidence="2" id="KW-0677">Repeat</keyword>
<dbReference type="VEuPathDB" id="FungiDB:SPPG_02531"/>
<dbReference type="GeneID" id="27686110"/>
<evidence type="ECO:0000313" key="7">
    <source>
        <dbReference type="EMBL" id="KND02027.1"/>
    </source>
</evidence>
<dbReference type="Gene3D" id="2.130.10.10">
    <property type="entry name" value="YVTN repeat-like/Quinoprotein amine dehydrogenase"/>
    <property type="match status" value="2"/>
</dbReference>
<evidence type="ECO:0000256" key="2">
    <source>
        <dbReference type="ARBA" id="ARBA00022737"/>
    </source>
</evidence>
<dbReference type="OMA" id="CIYAWRA"/>
<feature type="compositionally biased region" description="Acidic residues" evidence="4">
    <location>
        <begin position="663"/>
        <end position="674"/>
    </location>
</feature>
<dbReference type="Pfam" id="PF25168">
    <property type="entry name" value="Beta-prop_WDR36-Utp21_2nd"/>
    <property type="match status" value="1"/>
</dbReference>
<protein>
    <submittedName>
        <fullName evidence="7">Uncharacterized protein</fullName>
    </submittedName>
</protein>
<accession>A0A0L0HLN6</accession>
<keyword evidence="8" id="KW-1185">Reference proteome</keyword>
<dbReference type="GO" id="GO:0034388">
    <property type="term" value="C:Pwp2p-containing subcomplex of 90S preribosome"/>
    <property type="evidence" value="ECO:0007669"/>
    <property type="project" value="EnsemblFungi"/>
</dbReference>
<dbReference type="Pfam" id="PF25171">
    <property type="entry name" value="Beta-prop_WDR36-Utp21_1st"/>
    <property type="match status" value="1"/>
</dbReference>
<dbReference type="Pfam" id="PF04192">
    <property type="entry name" value="Utp21"/>
    <property type="match status" value="1"/>
</dbReference>
<dbReference type="InterPro" id="IPR007319">
    <property type="entry name" value="WDR36/Utp21_C"/>
</dbReference>
<dbReference type="OrthoDB" id="10250769at2759"/>
<dbReference type="EMBL" id="KQ257453">
    <property type="protein sequence ID" value="KND02027.1"/>
    <property type="molecule type" value="Genomic_DNA"/>
</dbReference>
<dbReference type="STRING" id="645134.A0A0L0HLN6"/>
<gene>
    <name evidence="7" type="ORF">SPPG_02531</name>
</gene>
<dbReference type="InterPro" id="IPR015943">
    <property type="entry name" value="WD40/YVTN_repeat-like_dom_sf"/>
</dbReference>
<evidence type="ECO:0000256" key="4">
    <source>
        <dbReference type="SAM" id="MobiDB-lite"/>
    </source>
</evidence>
<dbReference type="PROSITE" id="PS50294">
    <property type="entry name" value="WD_REPEATS_REGION"/>
    <property type="match status" value="1"/>
</dbReference>
<sequence>MVAATFPNTFDSKDRTTARTRRSKIFQPFRAIGYVTADVPICVQVRGQAHAITTSVGNAFHIYDGEKLSLLFTGPQSAEPVSAVAVFKDRVFAATGSHISVAERGKEVARYVSDSDAAIFSLVVFGNLLLALCKDNVVRIWDHTIGELYNELTFPESFRVTCAMHPSTYLNKILFGSQQGSMQLWNLRTLRLLYEFPSLGSPITFLTQAPSVDVVAIGLMDGSIILHNIRVDVKVMRLMQEGKVTAISFRTDEKPHMATASISGDIAIWDLDKQQLIHIAKGAHEGPIHSLYYYAGQPILITAGADNAIKQWIFDSAEGNPRLLRSRGGHHEPPSRIRYHPFDHSSIISAGNDQALRLFSVTRDSNSLEISLRDQKAKGHLDDARIPAVTQFDASEGIESKSVNIITAHVKDYQARTCSFGGKPITKRTYTSTDNSLIKSVAVSACGNFGFVGSTLGRVDRYNLQSGLLRKTYSNQHGGHTKAVVGIVSDRVNRIVVTASLDCTLKFWSFQSGALLQTISLPAPVGSIVLDRESGLLAASSDDFILRVVDIQTMRIVREFSGHRSHITDMCFSPDGRLLVSSSVDATIRTWDLPTGYMVDLFRVNSVPRSLSFSPTGDFLATAHADHIGIFLWVNRMQFVNVPFRNLSDEDLVELELPKMANDETDVQEGDAEVPTETRENELPPGEVVDDSLIMLSGLPKIRWQNLLSLEAIKKRNKPVEAPKTERAPFFLPSLREMEQTFGATASENKADGQSSRIIRLPGADVEPEFVRLLREGSMENDYSAVMTHIQTLSPSALDLTLRTMAFSTSTDNNEVLSLFLDALAWQLEKRRDFEAVEYCLNALLKIHSDSLMEPGVQERIQILVKRHAEAWEVLEKMFQYGLCLLDFIRL</sequence>
<feature type="domain" description="WDR36/Utp21 C-terminal" evidence="5">
    <location>
        <begin position="689"/>
        <end position="890"/>
    </location>
</feature>
<dbReference type="PROSITE" id="PS50082">
    <property type="entry name" value="WD_REPEATS_2"/>
    <property type="match status" value="3"/>
</dbReference>
<dbReference type="PANTHER" id="PTHR22840">
    <property type="entry name" value="WD REPEAT-CONTAINING PROTEIN 36"/>
    <property type="match status" value="1"/>
</dbReference>
<dbReference type="eggNOG" id="KOG1539">
    <property type="taxonomic scope" value="Eukaryota"/>
</dbReference>
<dbReference type="InParanoid" id="A0A0L0HLN6"/>
<feature type="region of interest" description="Disordered" evidence="4">
    <location>
        <begin position="663"/>
        <end position="685"/>
    </location>
</feature>
<feature type="repeat" description="WD" evidence="3">
    <location>
        <begin position="560"/>
        <end position="601"/>
    </location>
</feature>
<organism evidence="7 8">
    <name type="scientific">Spizellomyces punctatus (strain DAOM BR117)</name>
    <dbReference type="NCBI Taxonomy" id="645134"/>
    <lineage>
        <taxon>Eukaryota</taxon>
        <taxon>Fungi</taxon>
        <taxon>Fungi incertae sedis</taxon>
        <taxon>Chytridiomycota</taxon>
        <taxon>Chytridiomycota incertae sedis</taxon>
        <taxon>Chytridiomycetes</taxon>
        <taxon>Spizellomycetales</taxon>
        <taxon>Spizellomycetaceae</taxon>
        <taxon>Spizellomyces</taxon>
    </lineage>
</organism>